<gene>
    <name evidence="1" type="ORF">I1A49_45970</name>
</gene>
<proteinExistence type="predicted"/>
<organism evidence="1 2">
    <name type="scientific">Streptomyces malaysiensis</name>
    <dbReference type="NCBI Taxonomy" id="92644"/>
    <lineage>
        <taxon>Bacteria</taxon>
        <taxon>Bacillati</taxon>
        <taxon>Actinomycetota</taxon>
        <taxon>Actinomycetes</taxon>
        <taxon>Kitasatosporales</taxon>
        <taxon>Streptomycetaceae</taxon>
        <taxon>Streptomyces</taxon>
        <taxon>Streptomyces violaceusniger group</taxon>
    </lineage>
</organism>
<protein>
    <submittedName>
        <fullName evidence="1">Uncharacterized protein</fullName>
    </submittedName>
</protein>
<evidence type="ECO:0000313" key="1">
    <source>
        <dbReference type="EMBL" id="QPI61293.1"/>
    </source>
</evidence>
<evidence type="ECO:0000313" key="2">
    <source>
        <dbReference type="Proteomes" id="UP000663421"/>
    </source>
</evidence>
<reference evidence="1 2" key="1">
    <citation type="submission" date="2020-11" db="EMBL/GenBank/DDBJ databases">
        <title>Complete genome sequence unveiled secondary metabolic potentials in Streptomyces solisilvae HNM0141.</title>
        <authorList>
            <person name="Huang X."/>
        </authorList>
    </citation>
    <scope>NUCLEOTIDE SEQUENCE [LARGE SCALE GENOMIC DNA]</scope>
    <source>
        <strain evidence="1 2">HNM0141</strain>
    </source>
</reference>
<sequence>MYAKVPAFAVRRWHARRSAVALLLEKVNAVRSPLFDPLKSNITFGSLCGFANGYFSRR</sequence>
<dbReference type="Proteomes" id="UP000663421">
    <property type="component" value="Chromosome"/>
</dbReference>
<dbReference type="EMBL" id="CP065050">
    <property type="protein sequence ID" value="QPI61293.1"/>
    <property type="molecule type" value="Genomic_DNA"/>
</dbReference>
<accession>A0ABX6WIR6</accession>
<keyword evidence="2" id="KW-1185">Reference proteome</keyword>
<name>A0ABX6WIR6_STRMQ</name>